<name>A0ABS7YY42_9FIRM</name>
<protein>
    <recommendedName>
        <fullName evidence="3">Site-specific DNA-methyltransferase (adenine-specific)</fullName>
    </recommendedName>
</protein>
<dbReference type="EMBL" id="JAIWIY010000001">
    <property type="protein sequence ID" value="MCA2096573.1"/>
    <property type="molecule type" value="Genomic_DNA"/>
</dbReference>
<evidence type="ECO:0000313" key="2">
    <source>
        <dbReference type="Proteomes" id="UP001198374"/>
    </source>
</evidence>
<dbReference type="Proteomes" id="UP001198374">
    <property type="component" value="Unassembled WGS sequence"/>
</dbReference>
<sequence>MDLNAEDGGKRKYIMVQLPEATDENSEAYKAGYKNICEIGKERIRRAGDKILADNKDKEGIEKLDIGFRVFRVDSTNMKDVYFSPDLYEQNFLLKLQSNIKEDRNDLDLLFACLLDWGLSIDRPYSVDSVGSSNIHIYNHGDLVACFSENLSENIIKRIAELKPLMVVFRDSSFGSSEDKINVEEIFKVYSPETDIRVL</sequence>
<comment type="caution">
    <text evidence="1">The sequence shown here is derived from an EMBL/GenBank/DDBJ whole genome shotgun (WGS) entry which is preliminary data.</text>
</comment>
<accession>A0ABS7YY42</accession>
<reference evidence="2" key="1">
    <citation type="submission" date="2023-07" db="EMBL/GenBank/DDBJ databases">
        <title>FDA dAtabase for Regulatory Grade micrObial Sequences (FDA-ARGOS): Supporting development and validation of Infectious Disease Dx tests.</title>
        <authorList>
            <person name="Sproer C."/>
            <person name="Gronow S."/>
            <person name="Severitt S."/>
            <person name="Schroder I."/>
            <person name="Tallon L."/>
            <person name="Sadzewicz L."/>
            <person name="Zhao X."/>
            <person name="Boylan J."/>
            <person name="Ott S."/>
            <person name="Bowen H."/>
            <person name="Vavikolanu K."/>
            <person name="Hazen T."/>
            <person name="Aluvathingal J."/>
            <person name="Nadendla S."/>
            <person name="Lowell S."/>
            <person name="Myers T."/>
            <person name="Yan Y."/>
        </authorList>
    </citation>
    <scope>NUCLEOTIDE SEQUENCE [LARGE SCALE GENOMIC DNA]</scope>
    <source>
        <strain evidence="2">FDAARGOS_1538</strain>
    </source>
</reference>
<gene>
    <name evidence="1" type="ORF">LDJ82_06585</name>
</gene>
<dbReference type="RefSeq" id="WP_209774760.1">
    <property type="nucleotide sequence ID" value="NZ_JAGGLO010000009.1"/>
</dbReference>
<organism evidence="1 2">
    <name type="scientific">Anaerococcus degeneri</name>
    <dbReference type="NCBI Taxonomy" id="361500"/>
    <lineage>
        <taxon>Bacteria</taxon>
        <taxon>Bacillati</taxon>
        <taxon>Bacillota</taxon>
        <taxon>Tissierellia</taxon>
        <taxon>Tissierellales</taxon>
        <taxon>Peptoniphilaceae</taxon>
        <taxon>Anaerococcus</taxon>
    </lineage>
</organism>
<keyword evidence="2" id="KW-1185">Reference proteome</keyword>
<evidence type="ECO:0008006" key="3">
    <source>
        <dbReference type="Google" id="ProtNLM"/>
    </source>
</evidence>
<proteinExistence type="predicted"/>
<evidence type="ECO:0000313" key="1">
    <source>
        <dbReference type="EMBL" id="MCA2096573.1"/>
    </source>
</evidence>